<protein>
    <submittedName>
        <fullName evidence="1">Uncharacterized protein</fullName>
    </submittedName>
</protein>
<name>A0A4D6LXU7_VIGUN</name>
<accession>A0A4D6LXU7</accession>
<reference evidence="1 2" key="1">
    <citation type="submission" date="2019-04" db="EMBL/GenBank/DDBJ databases">
        <title>An improved genome assembly and genetic linkage map for asparagus bean, Vigna unguiculata ssp. sesquipedialis.</title>
        <authorList>
            <person name="Xia Q."/>
            <person name="Zhang R."/>
            <person name="Dong Y."/>
        </authorList>
    </citation>
    <scope>NUCLEOTIDE SEQUENCE [LARGE SCALE GENOMIC DNA]</scope>
    <source>
        <tissue evidence="1">Leaf</tissue>
    </source>
</reference>
<dbReference type="AlphaFoldDB" id="A0A4D6LXU7"/>
<evidence type="ECO:0000313" key="1">
    <source>
        <dbReference type="EMBL" id="QCD93829.1"/>
    </source>
</evidence>
<dbReference type="EMBL" id="CP039349">
    <property type="protein sequence ID" value="QCD93829.1"/>
    <property type="molecule type" value="Genomic_DNA"/>
</dbReference>
<evidence type="ECO:0000313" key="2">
    <source>
        <dbReference type="Proteomes" id="UP000501690"/>
    </source>
</evidence>
<keyword evidence="2" id="KW-1185">Reference proteome</keyword>
<dbReference type="Proteomes" id="UP000501690">
    <property type="component" value="Linkage Group LG5"/>
</dbReference>
<gene>
    <name evidence="1" type="ORF">DEO72_LG5g1905</name>
</gene>
<organism evidence="1 2">
    <name type="scientific">Vigna unguiculata</name>
    <name type="common">Cowpea</name>
    <dbReference type="NCBI Taxonomy" id="3917"/>
    <lineage>
        <taxon>Eukaryota</taxon>
        <taxon>Viridiplantae</taxon>
        <taxon>Streptophyta</taxon>
        <taxon>Embryophyta</taxon>
        <taxon>Tracheophyta</taxon>
        <taxon>Spermatophyta</taxon>
        <taxon>Magnoliopsida</taxon>
        <taxon>eudicotyledons</taxon>
        <taxon>Gunneridae</taxon>
        <taxon>Pentapetalae</taxon>
        <taxon>rosids</taxon>
        <taxon>fabids</taxon>
        <taxon>Fabales</taxon>
        <taxon>Fabaceae</taxon>
        <taxon>Papilionoideae</taxon>
        <taxon>50 kb inversion clade</taxon>
        <taxon>NPAAA clade</taxon>
        <taxon>indigoferoid/millettioid clade</taxon>
        <taxon>Phaseoleae</taxon>
        <taxon>Vigna</taxon>
    </lineage>
</organism>
<proteinExistence type="predicted"/>
<sequence length="313" mass="34877">MNQIKIDVTRKVLQKLRTTECKVEDCSWSYPSSSPPLSPFLAIGETESPHPSPAVGDIERVVGTLEEEVGDDDLREKELESKLMDLGRVYALRGASFARRGNVAAALEALHEARNNILKSDILKSVVSAPLLPPPSQFLAKERCEETKDDDLRRRGLESKLIDLVRVYTLRVASFSRRGNVMTALKALGEARNNILKSMFLEKEAEDDDMRRRELMSKLMDLVKVYAIRAIAFSRRGDAMATLEALCEATKNIIKSHKRRGICIARVFSSPKGYPSIKVGVVGRMEADSEFRGKWWVSFGALLGRTLVGVVVG</sequence>